<dbReference type="SUPFAM" id="SSF140383">
    <property type="entry name" value="BSD domain-like"/>
    <property type="match status" value="1"/>
</dbReference>
<protein>
    <submittedName>
        <fullName evidence="3">BZ3500_MvSof-1268-A1-R1_Chr5-1g07627 protein</fullName>
    </submittedName>
</protein>
<evidence type="ECO:0000259" key="2">
    <source>
        <dbReference type="PROSITE" id="PS50858"/>
    </source>
</evidence>
<dbReference type="Gene3D" id="1.10.3970.10">
    <property type="entry name" value="BSD domain"/>
    <property type="match status" value="1"/>
</dbReference>
<feature type="region of interest" description="Disordered" evidence="1">
    <location>
        <begin position="203"/>
        <end position="249"/>
    </location>
</feature>
<proteinExistence type="predicted"/>
<dbReference type="EMBL" id="FMWP01000016">
    <property type="protein sequence ID" value="SCZ91718.1"/>
    <property type="molecule type" value="Genomic_DNA"/>
</dbReference>
<evidence type="ECO:0000313" key="3">
    <source>
        <dbReference type="EMBL" id="SCZ91718.1"/>
    </source>
</evidence>
<feature type="domain" description="BSD" evidence="2">
    <location>
        <begin position="444"/>
        <end position="497"/>
    </location>
</feature>
<dbReference type="InterPro" id="IPR005607">
    <property type="entry name" value="BSD_dom"/>
</dbReference>
<gene>
    <name evidence="3" type="ORF">BZ3500_MVSOF-1268-A1-R1_CHR5-1G07627</name>
</gene>
<dbReference type="PROSITE" id="PS50858">
    <property type="entry name" value="BSD"/>
    <property type="match status" value="1"/>
</dbReference>
<evidence type="ECO:0000256" key="1">
    <source>
        <dbReference type="SAM" id="MobiDB-lite"/>
    </source>
</evidence>
<feature type="compositionally biased region" description="Low complexity" evidence="1">
    <location>
        <begin position="55"/>
        <end position="78"/>
    </location>
</feature>
<dbReference type="InterPro" id="IPR035925">
    <property type="entry name" value="BSD_dom_sf"/>
</dbReference>
<feature type="compositionally biased region" description="Acidic residues" evidence="1">
    <location>
        <begin position="724"/>
        <end position="733"/>
    </location>
</feature>
<feature type="compositionally biased region" description="Polar residues" evidence="1">
    <location>
        <begin position="649"/>
        <end position="674"/>
    </location>
</feature>
<feature type="compositionally biased region" description="Low complexity" evidence="1">
    <location>
        <begin position="556"/>
        <end position="572"/>
    </location>
</feature>
<evidence type="ECO:0000313" key="4">
    <source>
        <dbReference type="Proteomes" id="UP000249723"/>
    </source>
</evidence>
<feature type="compositionally biased region" description="Polar residues" evidence="1">
    <location>
        <begin position="8"/>
        <end position="48"/>
    </location>
</feature>
<dbReference type="InterPro" id="IPR051494">
    <property type="entry name" value="BSD_domain-containing"/>
</dbReference>
<feature type="region of interest" description="Disordered" evidence="1">
    <location>
        <begin position="167"/>
        <end position="186"/>
    </location>
</feature>
<feature type="compositionally biased region" description="Basic and acidic residues" evidence="1">
    <location>
        <begin position="373"/>
        <end position="392"/>
    </location>
</feature>
<keyword evidence="4" id="KW-1185">Reference proteome</keyword>
<dbReference type="AlphaFoldDB" id="A0A2X0KJ64"/>
<accession>A0A2X0KJ64</accession>
<feature type="region of interest" description="Disordered" evidence="1">
    <location>
        <begin position="357"/>
        <end position="427"/>
    </location>
</feature>
<reference evidence="4" key="1">
    <citation type="submission" date="2016-10" db="EMBL/GenBank/DDBJ databases">
        <authorList>
            <person name="Jeantristanb JTB J.-T."/>
            <person name="Ricardo R."/>
        </authorList>
    </citation>
    <scope>NUCLEOTIDE SEQUENCE [LARGE SCALE GENOMIC DNA]</scope>
</reference>
<organism evidence="3 4">
    <name type="scientific">Microbotryum saponariae</name>
    <dbReference type="NCBI Taxonomy" id="289078"/>
    <lineage>
        <taxon>Eukaryota</taxon>
        <taxon>Fungi</taxon>
        <taxon>Dikarya</taxon>
        <taxon>Basidiomycota</taxon>
        <taxon>Pucciniomycotina</taxon>
        <taxon>Microbotryomycetes</taxon>
        <taxon>Microbotryales</taxon>
        <taxon>Microbotryaceae</taxon>
        <taxon>Microbotryum</taxon>
    </lineage>
</organism>
<dbReference type="Proteomes" id="UP000249723">
    <property type="component" value="Unassembled WGS sequence"/>
</dbReference>
<feature type="compositionally biased region" description="Polar residues" evidence="1">
    <location>
        <begin position="599"/>
        <end position="615"/>
    </location>
</feature>
<dbReference type="Pfam" id="PF03909">
    <property type="entry name" value="BSD"/>
    <property type="match status" value="1"/>
</dbReference>
<feature type="compositionally biased region" description="Basic and acidic residues" evidence="1">
    <location>
        <begin position="210"/>
        <end position="225"/>
    </location>
</feature>
<dbReference type="GO" id="GO:0005737">
    <property type="term" value="C:cytoplasm"/>
    <property type="evidence" value="ECO:0007669"/>
    <property type="project" value="TreeGrafter"/>
</dbReference>
<dbReference type="PANTHER" id="PTHR16019:SF5">
    <property type="entry name" value="BSD DOMAIN-CONTAINING PROTEIN 1"/>
    <property type="match status" value="1"/>
</dbReference>
<dbReference type="OrthoDB" id="2537035at2759"/>
<dbReference type="SMART" id="SM00751">
    <property type="entry name" value="BSD"/>
    <property type="match status" value="1"/>
</dbReference>
<name>A0A2X0KJ64_9BASI</name>
<feature type="region of interest" description="Disordered" evidence="1">
    <location>
        <begin position="1"/>
        <end position="92"/>
    </location>
</feature>
<sequence>MDWFAGTPRSQTLTTTTANSNMLASESSVNSQDATTTHPSGLASSNALNDGHGDAPPATLASASALESTGEQQQQQQHHQYEHDPHTPSVTSAPVAPVTLEQEITNVMAGFGSFWGKVRKQSVNALAQAEKQIETARKDLTPLVSKARANLDHLGETTRAELNRLTEEASTSVAASGHGTAGSRGSAIVIGTDGMPIMLDQIPEVPAQNEVKRDLKGKGVDRGEEAETTSDGNQGQAASSERSGDATTAAVPSADAIAASATAFFSKMQNQLASSPNLQGLSKNLTTLQESVSTNLSSLPTSLQTNMQQLQTQFAHQIDLADTQKTAGDYLHKSESWLSGLGNEVSRFAKEAIQIVPPSGSDEAAMSSNRQRKRDERMRRAEQVAGGRRETHLMSLRTDPSLLLEDPAQAPLPGAEEADLSKSISAADPDPRQAYARFLQSIEDQGGFEADEYKARIRNEIEEAGEGLEGTLRLLVPSRLDPETFWARYFFRVAQIDEDEKRRRQVLQGPSFRWAHPLLCTLTYVSACDGTGAESNEDDFSWDMEDEEDEETADQSRASASPPAPVATATSRLTDTPSPATPRPDSGESMPKAEAKPTLSAQPNTLLSRASSVSAGSDWGLDSGTMEEAEAGDDQGPTPPRHAQPANLIDTQKTTSPDLAGPNATSPRASSDGTAGSFDVVGLNSGTPSEGGVEAVEVETPEDVLPNPRTKVPLGEEKKASGEPDSDEDSDWE</sequence>
<dbReference type="STRING" id="289078.A0A2X0KJ64"/>
<feature type="compositionally biased region" description="Polar residues" evidence="1">
    <location>
        <begin position="229"/>
        <end position="241"/>
    </location>
</feature>
<dbReference type="PANTHER" id="PTHR16019">
    <property type="entry name" value="SYNAPSE-ASSOCIATED PROTEIN"/>
    <property type="match status" value="1"/>
</dbReference>
<feature type="compositionally biased region" description="Acidic residues" evidence="1">
    <location>
        <begin position="535"/>
        <end position="553"/>
    </location>
</feature>
<feature type="region of interest" description="Disordered" evidence="1">
    <location>
        <begin position="532"/>
        <end position="733"/>
    </location>
</feature>